<gene>
    <name evidence="2" type="ORF">Celaphus_00011519</name>
</gene>
<sequence length="78" mass="8949">MWQKCHIKQFHIWVSPGLVSQSRPGTQLGRLVTQRKEEQEPPEESAELVHKKSNESFPGTLRSQKDRDNPSPIPCLSQ</sequence>
<organism evidence="2 3">
    <name type="scientific">Cervus elaphus hippelaphus</name>
    <name type="common">European red deer</name>
    <dbReference type="NCBI Taxonomy" id="46360"/>
    <lineage>
        <taxon>Eukaryota</taxon>
        <taxon>Metazoa</taxon>
        <taxon>Chordata</taxon>
        <taxon>Craniata</taxon>
        <taxon>Vertebrata</taxon>
        <taxon>Euteleostomi</taxon>
        <taxon>Mammalia</taxon>
        <taxon>Eutheria</taxon>
        <taxon>Laurasiatheria</taxon>
        <taxon>Artiodactyla</taxon>
        <taxon>Ruminantia</taxon>
        <taxon>Pecora</taxon>
        <taxon>Cervidae</taxon>
        <taxon>Cervinae</taxon>
        <taxon>Cervus</taxon>
    </lineage>
</organism>
<proteinExistence type="predicted"/>
<reference evidence="2 3" key="1">
    <citation type="journal article" date="2018" name="Mol. Genet. Genomics">
        <title>The red deer Cervus elaphus genome CerEla1.0: sequencing, annotating, genes, and chromosomes.</title>
        <authorList>
            <person name="Bana N.A."/>
            <person name="Nyiri A."/>
            <person name="Nagy J."/>
            <person name="Frank K."/>
            <person name="Nagy T."/>
            <person name="Steger V."/>
            <person name="Schiller M."/>
            <person name="Lakatos P."/>
            <person name="Sugar L."/>
            <person name="Horn P."/>
            <person name="Barta E."/>
            <person name="Orosz L."/>
        </authorList>
    </citation>
    <scope>NUCLEOTIDE SEQUENCE [LARGE SCALE GENOMIC DNA]</scope>
    <source>
        <strain evidence="2">Hungarian</strain>
    </source>
</reference>
<accession>A0A212DEY0</accession>
<evidence type="ECO:0000313" key="2">
    <source>
        <dbReference type="EMBL" id="OWK16732.1"/>
    </source>
</evidence>
<evidence type="ECO:0000256" key="1">
    <source>
        <dbReference type="SAM" id="MobiDB-lite"/>
    </source>
</evidence>
<name>A0A212DEY0_CEREH</name>
<protein>
    <submittedName>
        <fullName evidence="2">Uncharacterized protein</fullName>
    </submittedName>
</protein>
<dbReference type="AlphaFoldDB" id="A0A212DEY0"/>
<keyword evidence="3" id="KW-1185">Reference proteome</keyword>
<dbReference type="EMBL" id="MKHE01000003">
    <property type="protein sequence ID" value="OWK16732.1"/>
    <property type="molecule type" value="Genomic_DNA"/>
</dbReference>
<evidence type="ECO:0000313" key="3">
    <source>
        <dbReference type="Proteomes" id="UP000242450"/>
    </source>
</evidence>
<comment type="caution">
    <text evidence="2">The sequence shown here is derived from an EMBL/GenBank/DDBJ whole genome shotgun (WGS) entry which is preliminary data.</text>
</comment>
<dbReference type="Proteomes" id="UP000242450">
    <property type="component" value="Chromosome 3"/>
</dbReference>
<feature type="region of interest" description="Disordered" evidence="1">
    <location>
        <begin position="32"/>
        <end position="78"/>
    </location>
</feature>